<feature type="region of interest" description="Disordered" evidence="2">
    <location>
        <begin position="41"/>
        <end position="64"/>
    </location>
</feature>
<keyword evidence="4" id="KW-1185">Reference proteome</keyword>
<gene>
    <name evidence="3" type="ORF">GCM10017790_39310</name>
</gene>
<dbReference type="Gene3D" id="2.40.260.10">
    <property type="entry name" value="Sortase"/>
    <property type="match status" value="1"/>
</dbReference>
<dbReference type="Proteomes" id="UP000635387">
    <property type="component" value="Unassembled WGS sequence"/>
</dbReference>
<sequence>MTRVSWCRWPFPLVIGTFIGVGLAMALTACAVPSTGRITSPAVPTAPTTPSTVTAVAPTPTATPPLAPAKPATLEIPAIGVRTGEIVDLGLAGDGSLQVPRDAITTGWFSGGPAPGEIGPAVLAGHVDYRKTPGIFGRLKELRTGDEALVHREDGVTAVFTVYAVERHPKTSFPTQRVYGDTTAPELRLITCGGDFDSSTGNYLDNVVAFARLTRT</sequence>
<accession>A0ABQ3LLI8</accession>
<proteinExistence type="predicted"/>
<dbReference type="NCBIfam" id="NF033748">
    <property type="entry name" value="class_F_sortase"/>
    <property type="match status" value="1"/>
</dbReference>
<evidence type="ECO:0000256" key="2">
    <source>
        <dbReference type="SAM" id="MobiDB-lite"/>
    </source>
</evidence>
<dbReference type="PROSITE" id="PS51257">
    <property type="entry name" value="PROKAR_LIPOPROTEIN"/>
    <property type="match status" value="1"/>
</dbReference>
<dbReference type="Pfam" id="PF04203">
    <property type="entry name" value="Sortase"/>
    <property type="match status" value="1"/>
</dbReference>
<feature type="compositionally biased region" description="Low complexity" evidence="2">
    <location>
        <begin position="41"/>
        <end position="60"/>
    </location>
</feature>
<dbReference type="SUPFAM" id="SSF63817">
    <property type="entry name" value="Sortase"/>
    <property type="match status" value="1"/>
</dbReference>
<organism evidence="3 4">
    <name type="scientific">Amycolatopsis oliviviridis</name>
    <dbReference type="NCBI Taxonomy" id="1471590"/>
    <lineage>
        <taxon>Bacteria</taxon>
        <taxon>Bacillati</taxon>
        <taxon>Actinomycetota</taxon>
        <taxon>Actinomycetes</taxon>
        <taxon>Pseudonocardiales</taxon>
        <taxon>Pseudonocardiaceae</taxon>
        <taxon>Amycolatopsis</taxon>
    </lineage>
</organism>
<dbReference type="InterPro" id="IPR042001">
    <property type="entry name" value="Sortase_F"/>
</dbReference>
<protein>
    <submittedName>
        <fullName evidence="3">Class F sortase</fullName>
    </submittedName>
</protein>
<keyword evidence="1" id="KW-0378">Hydrolase</keyword>
<dbReference type="RefSeq" id="WP_191255928.1">
    <property type="nucleotide sequence ID" value="NZ_BNAY01000004.1"/>
</dbReference>
<evidence type="ECO:0000256" key="1">
    <source>
        <dbReference type="ARBA" id="ARBA00022801"/>
    </source>
</evidence>
<reference evidence="4" key="1">
    <citation type="journal article" date="2019" name="Int. J. Syst. Evol. Microbiol.">
        <title>The Global Catalogue of Microorganisms (GCM) 10K type strain sequencing project: providing services to taxonomists for standard genome sequencing and annotation.</title>
        <authorList>
            <consortium name="The Broad Institute Genomics Platform"/>
            <consortium name="The Broad Institute Genome Sequencing Center for Infectious Disease"/>
            <person name="Wu L."/>
            <person name="Ma J."/>
        </authorList>
    </citation>
    <scope>NUCLEOTIDE SEQUENCE [LARGE SCALE GENOMIC DNA]</scope>
    <source>
        <strain evidence="4">CGMCC 4.7683</strain>
    </source>
</reference>
<dbReference type="CDD" id="cd05829">
    <property type="entry name" value="Sortase_F"/>
    <property type="match status" value="1"/>
</dbReference>
<evidence type="ECO:0000313" key="4">
    <source>
        <dbReference type="Proteomes" id="UP000635387"/>
    </source>
</evidence>
<dbReference type="EMBL" id="BNAY01000004">
    <property type="protein sequence ID" value="GHH19957.1"/>
    <property type="molecule type" value="Genomic_DNA"/>
</dbReference>
<evidence type="ECO:0000313" key="3">
    <source>
        <dbReference type="EMBL" id="GHH19957.1"/>
    </source>
</evidence>
<dbReference type="InterPro" id="IPR023365">
    <property type="entry name" value="Sortase_dom-sf"/>
</dbReference>
<dbReference type="InterPro" id="IPR005754">
    <property type="entry name" value="Sortase"/>
</dbReference>
<name>A0ABQ3LLI8_9PSEU</name>
<comment type="caution">
    <text evidence="3">The sequence shown here is derived from an EMBL/GenBank/DDBJ whole genome shotgun (WGS) entry which is preliminary data.</text>
</comment>